<feature type="region of interest" description="Disordered" evidence="6">
    <location>
        <begin position="35"/>
        <end position="67"/>
    </location>
</feature>
<evidence type="ECO:0000256" key="5">
    <source>
        <dbReference type="PROSITE-ProRule" id="PRU00039"/>
    </source>
</evidence>
<dbReference type="EnsemblMetazoa" id="XM_030987613">
    <property type="protein sequence ID" value="XP_030843473"/>
    <property type="gene ID" value="LOC105437446"/>
</dbReference>
<evidence type="ECO:0000313" key="10">
    <source>
        <dbReference type="Proteomes" id="UP000007110"/>
    </source>
</evidence>
<dbReference type="GeneID" id="105437446"/>
<accession>A0A7M7NYP1</accession>
<dbReference type="GO" id="GO:0038098">
    <property type="term" value="P:sequestering of BMP from receptor via BMP binding"/>
    <property type="evidence" value="ECO:0000318"/>
    <property type="project" value="GO_Central"/>
</dbReference>
<feature type="domain" description="CTCK" evidence="8">
    <location>
        <begin position="87"/>
        <end position="177"/>
    </location>
</feature>
<feature type="compositionally biased region" description="Low complexity" evidence="6">
    <location>
        <begin position="179"/>
        <end position="195"/>
    </location>
</feature>
<name>A0A7M7NYP1_STRPU</name>
<evidence type="ECO:0000313" key="9">
    <source>
        <dbReference type="EnsemblMetazoa" id="XP_030843473"/>
    </source>
</evidence>
<dbReference type="InterPro" id="IPR006207">
    <property type="entry name" value="Cys_knot_C"/>
</dbReference>
<dbReference type="GO" id="GO:0048018">
    <property type="term" value="F:receptor ligand activity"/>
    <property type="evidence" value="ECO:0000318"/>
    <property type="project" value="GO_Central"/>
</dbReference>
<dbReference type="InterPro" id="IPR004133">
    <property type="entry name" value="DAN_dom"/>
</dbReference>
<feature type="region of interest" description="Disordered" evidence="6">
    <location>
        <begin position="179"/>
        <end position="211"/>
    </location>
</feature>
<evidence type="ECO:0000256" key="6">
    <source>
        <dbReference type="SAM" id="MobiDB-lite"/>
    </source>
</evidence>
<feature type="compositionally biased region" description="Polar residues" evidence="6">
    <location>
        <begin position="200"/>
        <end position="211"/>
    </location>
</feature>
<organism evidence="9 10">
    <name type="scientific">Strongylocentrotus purpuratus</name>
    <name type="common">Purple sea urchin</name>
    <dbReference type="NCBI Taxonomy" id="7668"/>
    <lineage>
        <taxon>Eukaryota</taxon>
        <taxon>Metazoa</taxon>
        <taxon>Echinodermata</taxon>
        <taxon>Eleutherozoa</taxon>
        <taxon>Echinozoa</taxon>
        <taxon>Echinoidea</taxon>
        <taxon>Euechinoidea</taxon>
        <taxon>Echinacea</taxon>
        <taxon>Camarodonta</taxon>
        <taxon>Echinidea</taxon>
        <taxon>Strongylocentrotidae</taxon>
        <taxon>Strongylocentrotus</taxon>
    </lineage>
</organism>
<dbReference type="FunCoup" id="A0A7M7NYP1">
    <property type="interactions" value="1"/>
</dbReference>
<dbReference type="InParanoid" id="A0A7M7NYP1"/>
<dbReference type="GO" id="GO:0005615">
    <property type="term" value="C:extracellular space"/>
    <property type="evidence" value="ECO:0000318"/>
    <property type="project" value="GO_Central"/>
</dbReference>
<dbReference type="SMART" id="SM00041">
    <property type="entry name" value="CT"/>
    <property type="match status" value="1"/>
</dbReference>
<dbReference type="AlphaFoldDB" id="A0A7M7NYP1"/>
<protein>
    <recommendedName>
        <fullName evidence="8">CTCK domain-containing protein</fullName>
    </recommendedName>
</protein>
<comment type="caution">
    <text evidence="5">Lacks conserved residue(s) required for the propagation of feature annotation.</text>
</comment>
<feature type="signal peptide" evidence="7">
    <location>
        <begin position="1"/>
        <end position="20"/>
    </location>
</feature>
<evidence type="ECO:0000256" key="3">
    <source>
        <dbReference type="ARBA" id="ARBA00022729"/>
    </source>
</evidence>
<dbReference type="Gene3D" id="2.10.90.10">
    <property type="entry name" value="Cystine-knot cytokines"/>
    <property type="match status" value="1"/>
</dbReference>
<dbReference type="PANTHER" id="PTHR15283">
    <property type="entry name" value="GREMLIN 1"/>
    <property type="match status" value="1"/>
</dbReference>
<reference evidence="10" key="1">
    <citation type="submission" date="2015-02" db="EMBL/GenBank/DDBJ databases">
        <title>Genome sequencing for Strongylocentrotus purpuratus.</title>
        <authorList>
            <person name="Murali S."/>
            <person name="Liu Y."/>
            <person name="Vee V."/>
            <person name="English A."/>
            <person name="Wang M."/>
            <person name="Skinner E."/>
            <person name="Han Y."/>
            <person name="Muzny D.M."/>
            <person name="Worley K.C."/>
            <person name="Gibbs R.A."/>
        </authorList>
    </citation>
    <scope>NUCLEOTIDE SEQUENCE</scope>
</reference>
<dbReference type="Pfam" id="PF03045">
    <property type="entry name" value="DAN"/>
    <property type="match status" value="1"/>
</dbReference>
<sequence length="211" mass="23304">MIAAVLWISSLLACALMTSSVPHADVASRVFHHRVSSQGSNDLPTDTQKRHDQDHVTMSPQSDSSDTHYGAHLIDRTVLFPHDTTWCVARPISQVIESPGCTARTIPNKMCAGQCYSFTVPKIFPHDIRSQFKSCDCCQPSRVTWVTIPLSCNAVDGDTVLHKHVEVVEECECKPCSFYTSTSSWSTESTTTNDTEYSDEQSSYVESPSAP</sequence>
<keyword evidence="4" id="KW-1015">Disulfide bond</keyword>
<feature type="compositionally biased region" description="Polar residues" evidence="6">
    <location>
        <begin position="36"/>
        <end position="46"/>
    </location>
</feature>
<dbReference type="GO" id="GO:0036122">
    <property type="term" value="F:BMP binding"/>
    <property type="evidence" value="ECO:0000318"/>
    <property type="project" value="GO_Central"/>
</dbReference>
<reference evidence="9" key="2">
    <citation type="submission" date="2021-01" db="UniProtKB">
        <authorList>
            <consortium name="EnsemblMetazoa"/>
        </authorList>
    </citation>
    <scope>IDENTIFICATION</scope>
</reference>
<proteinExistence type="predicted"/>
<comment type="subcellular location">
    <subcellularLocation>
        <location evidence="1">Secreted</location>
    </subcellularLocation>
</comment>
<evidence type="ECO:0000256" key="2">
    <source>
        <dbReference type="ARBA" id="ARBA00022525"/>
    </source>
</evidence>
<dbReference type="OrthoDB" id="8196271at2759"/>
<dbReference type="Proteomes" id="UP000007110">
    <property type="component" value="Unassembled WGS sequence"/>
</dbReference>
<dbReference type="KEGG" id="spu:105437446"/>
<feature type="chain" id="PRO_5029654806" description="CTCK domain-containing protein" evidence="7">
    <location>
        <begin position="21"/>
        <end position="211"/>
    </location>
</feature>
<evidence type="ECO:0000256" key="7">
    <source>
        <dbReference type="SAM" id="SignalP"/>
    </source>
</evidence>
<dbReference type="RefSeq" id="XP_030843473.1">
    <property type="nucleotide sequence ID" value="XM_030987613.1"/>
</dbReference>
<dbReference type="PANTHER" id="PTHR15283:SF5">
    <property type="entry name" value="NEUROBLASTOMA SUPPRESSOR OF TUMORIGENICITY 1"/>
    <property type="match status" value="1"/>
</dbReference>
<keyword evidence="3 7" id="KW-0732">Signal</keyword>
<evidence type="ECO:0000256" key="1">
    <source>
        <dbReference type="ARBA" id="ARBA00004613"/>
    </source>
</evidence>
<dbReference type="InterPro" id="IPR029034">
    <property type="entry name" value="Cystine-knot_cytokine"/>
</dbReference>
<evidence type="ECO:0000256" key="4">
    <source>
        <dbReference type="ARBA" id="ARBA00023157"/>
    </source>
</evidence>
<evidence type="ECO:0000259" key="8">
    <source>
        <dbReference type="PROSITE" id="PS01225"/>
    </source>
</evidence>
<dbReference type="OMA" id="IFPHDIR"/>
<dbReference type="PROSITE" id="PS01225">
    <property type="entry name" value="CTCK_2"/>
    <property type="match status" value="1"/>
</dbReference>
<keyword evidence="10" id="KW-1185">Reference proteome</keyword>
<keyword evidence="2" id="KW-0964">Secreted</keyword>